<dbReference type="InterPro" id="IPR050194">
    <property type="entry name" value="Glycosyltransferase_grp1"/>
</dbReference>
<dbReference type="Pfam" id="PF00534">
    <property type="entry name" value="Glycos_transf_1"/>
    <property type="match status" value="1"/>
</dbReference>
<dbReference type="Proteomes" id="UP000697998">
    <property type="component" value="Unassembled WGS sequence"/>
</dbReference>
<gene>
    <name evidence="2" type="ORF">IPJ27_01150</name>
</gene>
<evidence type="ECO:0000259" key="1">
    <source>
        <dbReference type="Pfam" id="PF00534"/>
    </source>
</evidence>
<reference evidence="2 3" key="1">
    <citation type="submission" date="2020-10" db="EMBL/GenBank/DDBJ databases">
        <title>Connecting structure to function with the recovery of over 1000 high-quality activated sludge metagenome-assembled genomes encoding full-length rRNA genes using long-read sequencing.</title>
        <authorList>
            <person name="Singleton C.M."/>
            <person name="Petriglieri F."/>
            <person name="Kristensen J.M."/>
            <person name="Kirkegaard R.H."/>
            <person name="Michaelsen T.Y."/>
            <person name="Andersen M.H."/>
            <person name="Karst S.M."/>
            <person name="Dueholm M.S."/>
            <person name="Nielsen P.H."/>
            <person name="Albertsen M."/>
        </authorList>
    </citation>
    <scope>NUCLEOTIDE SEQUENCE [LARGE SCALE GENOMIC DNA]</scope>
    <source>
        <strain evidence="2">EsbW_18-Q3-R4-48_BATAC.285</strain>
    </source>
</reference>
<feature type="domain" description="Glycosyl transferase family 1" evidence="1">
    <location>
        <begin position="211"/>
        <end position="371"/>
    </location>
</feature>
<dbReference type="PANTHER" id="PTHR45947">
    <property type="entry name" value="SULFOQUINOVOSYL TRANSFERASE SQD2"/>
    <property type="match status" value="1"/>
</dbReference>
<dbReference type="SUPFAM" id="SSF53756">
    <property type="entry name" value="UDP-Glycosyltransferase/glycogen phosphorylase"/>
    <property type="match status" value="1"/>
</dbReference>
<protein>
    <submittedName>
        <fullName evidence="2">Glycosyltransferase family 4 protein</fullName>
    </submittedName>
</protein>
<sequence length="397" mass="45150">MNYPALSPPLANPPLRVCFIQPVQSPYWTERLRVLAQNNNLDLTLLLEREGFAHRPGWQPATIEGVSVRVLGSKVRKTVSKRDDHGYQIHGNRLIPWNLPYWLWRYRPDVLVVCNATQLLLSLPYRWFFNIRVAITVEDTPHATRNLGHFTRWIKGLIYRRADCWFAFSEDAKQFLRQIRISKGVVRSSWSLDMSSFLPKYTMNASTDKYDNGSEARTVLFVGQLIPRKGVMGLLQAWNELAAETRSRSQLHLIGDGPLREQVANYIHDHKLDEVRIIGQIPYDMVRNLLSSADLFVLPTLEDLFSLTVVEAMACGCAVVTTPFNGARELVQQGMNGWIVDPIQSGALTTVLERALSEQTNLKEMGTAARHRVENMDNTNVMTQFAQDLRNLAPGHG</sequence>
<evidence type="ECO:0000313" key="2">
    <source>
        <dbReference type="EMBL" id="MBK7673472.1"/>
    </source>
</evidence>
<dbReference type="AlphaFoldDB" id="A0A935PWE6"/>
<dbReference type="InterPro" id="IPR001296">
    <property type="entry name" value="Glyco_trans_1"/>
</dbReference>
<dbReference type="Gene3D" id="3.40.50.2000">
    <property type="entry name" value="Glycogen Phosphorylase B"/>
    <property type="match status" value="2"/>
</dbReference>
<proteinExistence type="predicted"/>
<comment type="caution">
    <text evidence="2">The sequence shown here is derived from an EMBL/GenBank/DDBJ whole genome shotgun (WGS) entry which is preliminary data.</text>
</comment>
<name>A0A935PWE6_9PROT</name>
<accession>A0A935PWE6</accession>
<organism evidence="2 3">
    <name type="scientific">Candidatus Accumulibacter proximus</name>
    <dbReference type="NCBI Taxonomy" id="2954385"/>
    <lineage>
        <taxon>Bacteria</taxon>
        <taxon>Pseudomonadati</taxon>
        <taxon>Pseudomonadota</taxon>
        <taxon>Betaproteobacteria</taxon>
        <taxon>Candidatus Accumulibacter</taxon>
    </lineage>
</organism>
<dbReference type="PANTHER" id="PTHR45947:SF3">
    <property type="entry name" value="SULFOQUINOVOSYL TRANSFERASE SQD2"/>
    <property type="match status" value="1"/>
</dbReference>
<dbReference type="GO" id="GO:0016757">
    <property type="term" value="F:glycosyltransferase activity"/>
    <property type="evidence" value="ECO:0007669"/>
    <property type="project" value="InterPro"/>
</dbReference>
<dbReference type="EMBL" id="JADJMH010000001">
    <property type="protein sequence ID" value="MBK7673472.1"/>
    <property type="molecule type" value="Genomic_DNA"/>
</dbReference>
<evidence type="ECO:0000313" key="3">
    <source>
        <dbReference type="Proteomes" id="UP000697998"/>
    </source>
</evidence>
<dbReference type="CDD" id="cd03801">
    <property type="entry name" value="GT4_PimA-like"/>
    <property type="match status" value="1"/>
</dbReference>